<name>A0A1T4L4S5_9FIRM</name>
<dbReference type="AlphaFoldDB" id="A0A1T4L4S5"/>
<keyword evidence="2" id="KW-1185">Reference proteome</keyword>
<accession>A0A1T4L4S5</accession>
<evidence type="ECO:0000313" key="1">
    <source>
        <dbReference type="EMBL" id="SJZ49633.1"/>
    </source>
</evidence>
<evidence type="ECO:0000313" key="2">
    <source>
        <dbReference type="Proteomes" id="UP000190625"/>
    </source>
</evidence>
<dbReference type="Proteomes" id="UP000190625">
    <property type="component" value="Unassembled WGS sequence"/>
</dbReference>
<dbReference type="STRING" id="142842.SAMN02745118_01036"/>
<dbReference type="RefSeq" id="WP_078809528.1">
    <property type="nucleotide sequence ID" value="NZ_FUWM01000007.1"/>
</dbReference>
<protein>
    <submittedName>
        <fullName evidence="1">Uncharacterized protein</fullName>
    </submittedName>
</protein>
<reference evidence="2" key="1">
    <citation type="submission" date="2017-02" db="EMBL/GenBank/DDBJ databases">
        <authorList>
            <person name="Varghese N."/>
            <person name="Submissions S."/>
        </authorList>
    </citation>
    <scope>NUCLEOTIDE SEQUENCE [LARGE SCALE GENOMIC DNA]</scope>
    <source>
        <strain evidence="2">ATCC BAA-73</strain>
    </source>
</reference>
<dbReference type="OrthoDB" id="9991357at2"/>
<dbReference type="EMBL" id="FUWM01000007">
    <property type="protein sequence ID" value="SJZ49633.1"/>
    <property type="molecule type" value="Genomic_DNA"/>
</dbReference>
<organism evidence="1 2">
    <name type="scientific">Selenihalanaerobacter shriftii</name>
    <dbReference type="NCBI Taxonomy" id="142842"/>
    <lineage>
        <taxon>Bacteria</taxon>
        <taxon>Bacillati</taxon>
        <taxon>Bacillota</taxon>
        <taxon>Clostridia</taxon>
        <taxon>Halanaerobiales</taxon>
        <taxon>Halobacteroidaceae</taxon>
        <taxon>Selenihalanaerobacter</taxon>
    </lineage>
</organism>
<sequence>MRRKFIIINFILIIFISVILSQSSLALRPLDFGGNLRWGSEYSKDKDGSSHLLTYTDYEVGLDSGGALVFPQIGSYNFGISYRDYINKSEGLKPRVNSYNFGINLLPRSPLSLNLTTEKQERDYGGDDKEEVINTVFKRSFATLHTPLPLGLRLSSEIKLKENFDVTKEKVDNQIRKYDIKLNKDLNFNDLMKTKITTKYKNLLIEDSISMDDTVTKTKSLFINNYLYEDFLYLSDIDGGYSISDQKNEQSINYSLKTTWNPLDYLKIGANYRKRINKERVQNKFIDTKKNTSLLMNFKADPYPILSFDGRILKSNSQIRDNGAADKLNLGFGADISYWDGLPLKFDISNTQEELVNHVTKQVEHQSRNEASLASNFDFYNIDSKLKISNNRNEKSDENNGVFTQKSTNLSLNNTFPNFYFGNFTLNSSYGHKLIWKNKKKEKESKSNSQINSKSLNIGLKYQRYLFNNFNFFGGTHYNSDLEDFGYTPNYNFNLNFSPYRRLKLKLGVKGYHQDKDDFNVVEEIQNYRRWNGEINFYTFNSQWTLNFHRNNDLIQNNWDTGISLKGSYRYRSMILRLKARWREDGGYTYNPGDTLRVTTSLTRYF</sequence>
<gene>
    <name evidence="1" type="ORF">SAMN02745118_01036</name>
</gene>
<proteinExistence type="predicted"/>